<dbReference type="InterPro" id="IPR023214">
    <property type="entry name" value="HAD_sf"/>
</dbReference>
<dbReference type="InterPro" id="IPR023198">
    <property type="entry name" value="PGP-like_dom2"/>
</dbReference>
<dbReference type="Proteomes" id="UP001556367">
    <property type="component" value="Unassembled WGS sequence"/>
</dbReference>
<name>A0ABR3JM23_9AGAR</name>
<dbReference type="Gene3D" id="1.10.150.240">
    <property type="entry name" value="Putative phosphatase, domain 2"/>
    <property type="match status" value="1"/>
</dbReference>
<comment type="caution">
    <text evidence="1">The sequence shown here is derived from an EMBL/GenBank/DDBJ whole genome shotgun (WGS) entry which is preliminary data.</text>
</comment>
<proteinExistence type="predicted"/>
<dbReference type="SFLD" id="SFLDS00003">
    <property type="entry name" value="Haloacid_Dehalogenase"/>
    <property type="match status" value="1"/>
</dbReference>
<accession>A0ABR3JM23</accession>
<protein>
    <recommendedName>
        <fullName evidence="3">HAD-like protein</fullName>
    </recommendedName>
</protein>
<dbReference type="Pfam" id="PF00702">
    <property type="entry name" value="Hydrolase"/>
    <property type="match status" value="1"/>
</dbReference>
<dbReference type="PANTHER" id="PTHR18901">
    <property type="entry name" value="2-DEOXYGLUCOSE-6-PHOSPHATE PHOSPHATASE 2"/>
    <property type="match status" value="1"/>
</dbReference>
<dbReference type="Gene3D" id="3.40.50.1000">
    <property type="entry name" value="HAD superfamily/HAD-like"/>
    <property type="match status" value="1"/>
</dbReference>
<reference evidence="2" key="1">
    <citation type="submission" date="2024-06" db="EMBL/GenBank/DDBJ databases">
        <title>Multi-omics analyses provide insights into the biosynthesis of the anticancer antibiotic pleurotin in Hohenbuehelia grisea.</title>
        <authorList>
            <person name="Weaver J.A."/>
            <person name="Alberti F."/>
        </authorList>
    </citation>
    <scope>NUCLEOTIDE SEQUENCE [LARGE SCALE GENOMIC DNA]</scope>
    <source>
        <strain evidence="2">T-177</strain>
    </source>
</reference>
<dbReference type="SUPFAM" id="SSF56784">
    <property type="entry name" value="HAD-like"/>
    <property type="match status" value="1"/>
</dbReference>
<organism evidence="1 2">
    <name type="scientific">Hohenbuehelia grisea</name>
    <dbReference type="NCBI Taxonomy" id="104357"/>
    <lineage>
        <taxon>Eukaryota</taxon>
        <taxon>Fungi</taxon>
        <taxon>Dikarya</taxon>
        <taxon>Basidiomycota</taxon>
        <taxon>Agaricomycotina</taxon>
        <taxon>Agaricomycetes</taxon>
        <taxon>Agaricomycetidae</taxon>
        <taxon>Agaricales</taxon>
        <taxon>Pleurotineae</taxon>
        <taxon>Pleurotaceae</taxon>
        <taxon>Hohenbuehelia</taxon>
    </lineage>
</organism>
<evidence type="ECO:0008006" key="3">
    <source>
        <dbReference type="Google" id="ProtNLM"/>
    </source>
</evidence>
<dbReference type="SFLD" id="SFLDG01129">
    <property type="entry name" value="C1.5:_HAD__Beta-PGM__Phosphata"/>
    <property type="match status" value="1"/>
</dbReference>
<dbReference type="InterPro" id="IPR036412">
    <property type="entry name" value="HAD-like_sf"/>
</dbReference>
<gene>
    <name evidence="1" type="ORF">HGRIS_002961</name>
</gene>
<dbReference type="PANTHER" id="PTHR18901:SF38">
    <property type="entry name" value="PSEUDOURIDINE-5'-PHOSPHATASE"/>
    <property type="match status" value="1"/>
</dbReference>
<keyword evidence="2" id="KW-1185">Reference proteome</keyword>
<evidence type="ECO:0000313" key="2">
    <source>
        <dbReference type="Proteomes" id="UP001556367"/>
    </source>
</evidence>
<dbReference type="EMBL" id="JASNQZ010000006">
    <property type="protein sequence ID" value="KAL0956853.1"/>
    <property type="molecule type" value="Genomic_DNA"/>
</dbReference>
<evidence type="ECO:0000313" key="1">
    <source>
        <dbReference type="EMBL" id="KAL0956853.1"/>
    </source>
</evidence>
<sequence>MSAALDKQAKPRIEYVIFDMDGLMIDSERVYTEVTNEILAPFGKEMTWDIKAGCMGKPEREAAAHLLSFFPEIPLTIDEYLRQRDALQDLRWPHVQLLPGIRKLVHHLHAHKIPIAVATGSRRRNFHLKTDHLGDIFDRFEGRIVCADDDVSASSNENTKMRGKPNPDVFLVAARTLLGRDVGNPDAECTPAQIAERGKGLIFEDALPGMQAGKRAGMAVVWVPDHNLLQVENPGPETPDEQLASLEEFCPETWGLPAYTQE</sequence>